<evidence type="ECO:0000313" key="2">
    <source>
        <dbReference type="EMBL" id="GAU20825.1"/>
    </source>
</evidence>
<keyword evidence="1" id="KW-1133">Transmembrane helix</keyword>
<accession>A0A2Z6M6G8</accession>
<proteinExistence type="predicted"/>
<dbReference type="AlphaFoldDB" id="A0A2Z6M6G8"/>
<name>A0A2Z6M6G8_TRISU</name>
<gene>
    <name evidence="2" type="ORF">TSUD_120170</name>
</gene>
<evidence type="ECO:0000256" key="1">
    <source>
        <dbReference type="SAM" id="Phobius"/>
    </source>
</evidence>
<reference evidence="3" key="1">
    <citation type="journal article" date="2017" name="Front. Plant Sci.">
        <title>Climate Clever Clovers: New Paradigm to Reduce the Environmental Footprint of Ruminants by Breeding Low Methanogenic Forages Utilizing Haplotype Variation.</title>
        <authorList>
            <person name="Kaur P."/>
            <person name="Appels R."/>
            <person name="Bayer P.E."/>
            <person name="Keeble-Gagnere G."/>
            <person name="Wang J."/>
            <person name="Hirakawa H."/>
            <person name="Shirasawa K."/>
            <person name="Vercoe P."/>
            <person name="Stefanova K."/>
            <person name="Durmic Z."/>
            <person name="Nichols P."/>
            <person name="Revell C."/>
            <person name="Isobe S.N."/>
            <person name="Edwards D."/>
            <person name="Erskine W."/>
        </authorList>
    </citation>
    <scope>NUCLEOTIDE SEQUENCE [LARGE SCALE GENOMIC DNA]</scope>
    <source>
        <strain evidence="3">cv. Daliak</strain>
    </source>
</reference>
<keyword evidence="1" id="KW-0812">Transmembrane</keyword>
<organism evidence="2 3">
    <name type="scientific">Trifolium subterraneum</name>
    <name type="common">Subterranean clover</name>
    <dbReference type="NCBI Taxonomy" id="3900"/>
    <lineage>
        <taxon>Eukaryota</taxon>
        <taxon>Viridiplantae</taxon>
        <taxon>Streptophyta</taxon>
        <taxon>Embryophyta</taxon>
        <taxon>Tracheophyta</taxon>
        <taxon>Spermatophyta</taxon>
        <taxon>Magnoliopsida</taxon>
        <taxon>eudicotyledons</taxon>
        <taxon>Gunneridae</taxon>
        <taxon>Pentapetalae</taxon>
        <taxon>rosids</taxon>
        <taxon>fabids</taxon>
        <taxon>Fabales</taxon>
        <taxon>Fabaceae</taxon>
        <taxon>Papilionoideae</taxon>
        <taxon>50 kb inversion clade</taxon>
        <taxon>NPAAA clade</taxon>
        <taxon>Hologalegina</taxon>
        <taxon>IRL clade</taxon>
        <taxon>Trifolieae</taxon>
        <taxon>Trifolium</taxon>
    </lineage>
</organism>
<feature type="transmembrane region" description="Helical" evidence="1">
    <location>
        <begin position="38"/>
        <end position="57"/>
    </location>
</feature>
<protein>
    <submittedName>
        <fullName evidence="2">Uncharacterized protein</fullName>
    </submittedName>
</protein>
<keyword evidence="1" id="KW-0472">Membrane</keyword>
<evidence type="ECO:0000313" key="3">
    <source>
        <dbReference type="Proteomes" id="UP000242715"/>
    </source>
</evidence>
<keyword evidence="3" id="KW-1185">Reference proteome</keyword>
<dbReference type="Proteomes" id="UP000242715">
    <property type="component" value="Unassembled WGS sequence"/>
</dbReference>
<dbReference type="EMBL" id="DF973221">
    <property type="protein sequence ID" value="GAU20825.1"/>
    <property type="molecule type" value="Genomic_DNA"/>
</dbReference>
<sequence>MNAMVAKETGRRVRRRRIFEVKEWDEEEDDVVERSGAWRWWLVIGMVAVVVMVVVGMEATTKSGYTRNSNKYSVL</sequence>